<organism evidence="2 3">
    <name type="scientific">Bordetella pertussis</name>
    <dbReference type="NCBI Taxonomy" id="520"/>
    <lineage>
        <taxon>Bacteria</taxon>
        <taxon>Pseudomonadati</taxon>
        <taxon>Pseudomonadota</taxon>
        <taxon>Betaproteobacteria</taxon>
        <taxon>Burkholderiales</taxon>
        <taxon>Alcaligenaceae</taxon>
        <taxon>Bordetella</taxon>
    </lineage>
</organism>
<proteinExistence type="predicted"/>
<dbReference type="PANTHER" id="PTHR33570:SF2">
    <property type="entry name" value="CARBOXYMUCONOLACTONE DECARBOXYLASE-LIKE DOMAIN-CONTAINING PROTEIN"/>
    <property type="match status" value="1"/>
</dbReference>
<dbReference type="InterPro" id="IPR052512">
    <property type="entry name" value="4CMD/NDH-1_regulator"/>
</dbReference>
<evidence type="ECO:0000259" key="1">
    <source>
        <dbReference type="Pfam" id="PF02627"/>
    </source>
</evidence>
<dbReference type="Gene3D" id="1.20.1290.10">
    <property type="entry name" value="AhpD-like"/>
    <property type="match status" value="1"/>
</dbReference>
<dbReference type="AlphaFoldDB" id="A0A0E8F954"/>
<dbReference type="InterPro" id="IPR029032">
    <property type="entry name" value="AhpD-like"/>
</dbReference>
<dbReference type="PANTHER" id="PTHR33570">
    <property type="entry name" value="4-CARBOXYMUCONOLACTONE DECARBOXYLASE FAMILY PROTEIN"/>
    <property type="match status" value="1"/>
</dbReference>
<dbReference type="RefSeq" id="WP_003814363.1">
    <property type="nucleotide sequence ID" value="NZ_AP024746.1"/>
</dbReference>
<evidence type="ECO:0000313" key="3">
    <source>
        <dbReference type="Proteomes" id="UP000255014"/>
    </source>
</evidence>
<dbReference type="SUPFAM" id="SSF69118">
    <property type="entry name" value="AhpD-like"/>
    <property type="match status" value="1"/>
</dbReference>
<dbReference type="GeneID" id="69603512"/>
<feature type="domain" description="Carboxymuconolactone decarboxylase-like" evidence="1">
    <location>
        <begin position="42"/>
        <end position="124"/>
    </location>
</feature>
<sequence length="136" mass="15121">MALRPEFQTEQFQKGLAVRRAVVGDAYVDKSLNSADDLTASLQKLVTEYCWGEVWTRPGLERKTRSFLNLAMLIALNRPNELRLHLRGAINNGVTKDEIVEVVLQAAIYCGVPAALDAMKAVREVVETMEKEGAFA</sequence>
<dbReference type="Pfam" id="PF02627">
    <property type="entry name" value="CMD"/>
    <property type="match status" value="1"/>
</dbReference>
<dbReference type="EMBL" id="UFTT01000002">
    <property type="protein sequence ID" value="SUV63574.1"/>
    <property type="molecule type" value="Genomic_DNA"/>
</dbReference>
<evidence type="ECO:0000313" key="2">
    <source>
        <dbReference type="EMBL" id="SUV63574.1"/>
    </source>
</evidence>
<gene>
    <name evidence="2" type="ORF">NCTC10911_00577</name>
</gene>
<dbReference type="InterPro" id="IPR003779">
    <property type="entry name" value="CMD-like"/>
</dbReference>
<dbReference type="GO" id="GO:0051920">
    <property type="term" value="F:peroxiredoxin activity"/>
    <property type="evidence" value="ECO:0007669"/>
    <property type="project" value="InterPro"/>
</dbReference>
<accession>A0A0E8F954</accession>
<dbReference type="Proteomes" id="UP000255014">
    <property type="component" value="Unassembled WGS sequence"/>
</dbReference>
<protein>
    <submittedName>
        <fullName evidence="2">4-carboxymuconolactone decarboxylase</fullName>
    </submittedName>
</protein>
<name>A0A0E8F954_BORPT</name>
<reference evidence="2 3" key="1">
    <citation type="submission" date="2018-06" db="EMBL/GenBank/DDBJ databases">
        <authorList>
            <consortium name="Pathogen Informatics"/>
            <person name="Doyle S."/>
        </authorList>
    </citation>
    <scope>NUCLEOTIDE SEQUENCE [LARGE SCALE GENOMIC DNA]</scope>
    <source>
        <strain evidence="2 3">NCTC10911</strain>
    </source>
</reference>
<dbReference type="OMA" id="YVIEFAF"/>